<evidence type="ECO:0000259" key="1">
    <source>
        <dbReference type="Pfam" id="PF03819"/>
    </source>
</evidence>
<comment type="caution">
    <text evidence="2">The sequence shown here is derived from an EMBL/GenBank/DDBJ whole genome shotgun (WGS) entry which is preliminary data.</text>
</comment>
<reference evidence="2 3" key="1">
    <citation type="submission" date="2019-12" db="EMBL/GenBank/DDBJ databases">
        <title>Auraticoccus cholistani sp. nov., an actinomycete isolated from soil of Cholistan desert.</title>
        <authorList>
            <person name="Cheema M.T."/>
        </authorList>
    </citation>
    <scope>NUCLEOTIDE SEQUENCE [LARGE SCALE GENOMIC DNA]</scope>
    <source>
        <strain evidence="2 3">F435</strain>
    </source>
</reference>
<name>A0A6A9UVE5_9ACTN</name>
<gene>
    <name evidence="2" type="ORF">GC722_11580</name>
</gene>
<sequence>MQRLRRDCPWDAEQTHRSLVRYLVEETCEVVEAIESGDDDDLREELGDLLLQVLFHATIAAERDAFTLEEVAGGVADKLVARHPYVFAEGELPPDLETSWEQRKRAEKGRSSALDGIPGRLSALTRAAKTISRARSHDVELDLPREPVAADELGRELLALAARAQASGLDPEQVLRDAVRGLEDDVRRAEA</sequence>
<dbReference type="GO" id="GO:0046081">
    <property type="term" value="P:dUTP catabolic process"/>
    <property type="evidence" value="ECO:0007669"/>
    <property type="project" value="TreeGrafter"/>
</dbReference>
<keyword evidence="3" id="KW-1185">Reference proteome</keyword>
<proteinExistence type="predicted"/>
<dbReference type="GO" id="GO:0046061">
    <property type="term" value="P:dATP catabolic process"/>
    <property type="evidence" value="ECO:0007669"/>
    <property type="project" value="TreeGrafter"/>
</dbReference>
<dbReference type="PANTHER" id="PTHR30522">
    <property type="entry name" value="NUCLEOSIDE TRIPHOSPHATE PYROPHOSPHOHYDROLASE"/>
    <property type="match status" value="1"/>
</dbReference>
<keyword evidence="2" id="KW-0378">Hydrolase</keyword>
<dbReference type="GO" id="GO:0046052">
    <property type="term" value="P:UTP catabolic process"/>
    <property type="evidence" value="ECO:0007669"/>
    <property type="project" value="TreeGrafter"/>
</dbReference>
<dbReference type="PANTHER" id="PTHR30522:SF0">
    <property type="entry name" value="NUCLEOSIDE TRIPHOSPHATE PYROPHOSPHOHYDROLASE"/>
    <property type="match status" value="1"/>
</dbReference>
<dbReference type="InterPro" id="IPR004518">
    <property type="entry name" value="MazG-like_dom"/>
</dbReference>
<dbReference type="GO" id="GO:0047429">
    <property type="term" value="F:nucleoside triphosphate diphosphatase activity"/>
    <property type="evidence" value="ECO:0007669"/>
    <property type="project" value="TreeGrafter"/>
</dbReference>
<protein>
    <submittedName>
        <fullName evidence="2">Nucleoside triphosphate pyrophosphohydrolase</fullName>
    </submittedName>
</protein>
<dbReference type="GO" id="GO:0006203">
    <property type="term" value="P:dGTP catabolic process"/>
    <property type="evidence" value="ECO:0007669"/>
    <property type="project" value="TreeGrafter"/>
</dbReference>
<dbReference type="Proteomes" id="UP000435304">
    <property type="component" value="Unassembled WGS sequence"/>
</dbReference>
<dbReference type="CDD" id="cd11528">
    <property type="entry name" value="NTP-PPase_MazG_Nterm"/>
    <property type="match status" value="1"/>
</dbReference>
<accession>A0A6A9UVE5</accession>
<dbReference type="Gene3D" id="1.10.287.1080">
    <property type="entry name" value="MazG-like"/>
    <property type="match status" value="1"/>
</dbReference>
<dbReference type="EMBL" id="WPCU01000007">
    <property type="protein sequence ID" value="MVA76658.1"/>
    <property type="molecule type" value="Genomic_DNA"/>
</dbReference>
<dbReference type="InterPro" id="IPR011551">
    <property type="entry name" value="NTP_PyrPHydrolase_MazG"/>
</dbReference>
<feature type="domain" description="NTP pyrophosphohydrolase MazG-like" evidence="1">
    <location>
        <begin position="14"/>
        <end position="87"/>
    </location>
</feature>
<dbReference type="GO" id="GO:0046076">
    <property type="term" value="P:dTTP catabolic process"/>
    <property type="evidence" value="ECO:0007669"/>
    <property type="project" value="TreeGrafter"/>
</dbReference>
<dbReference type="AlphaFoldDB" id="A0A6A9UVE5"/>
<evidence type="ECO:0000313" key="2">
    <source>
        <dbReference type="EMBL" id="MVA76658.1"/>
    </source>
</evidence>
<evidence type="ECO:0000313" key="3">
    <source>
        <dbReference type="Proteomes" id="UP000435304"/>
    </source>
</evidence>
<dbReference type="GO" id="GO:0046047">
    <property type="term" value="P:TTP catabolic process"/>
    <property type="evidence" value="ECO:0007669"/>
    <property type="project" value="TreeGrafter"/>
</dbReference>
<dbReference type="InterPro" id="IPR048015">
    <property type="entry name" value="NTP-PPase_MazG-like_N"/>
</dbReference>
<dbReference type="RefSeq" id="WP_156610571.1">
    <property type="nucleotide sequence ID" value="NZ_WPCU01000007.1"/>
</dbReference>
<organism evidence="2 3">
    <name type="scientific">Auraticoccus cholistanensis</name>
    <dbReference type="NCBI Taxonomy" id="2656650"/>
    <lineage>
        <taxon>Bacteria</taxon>
        <taxon>Bacillati</taxon>
        <taxon>Actinomycetota</taxon>
        <taxon>Actinomycetes</taxon>
        <taxon>Propionibacteriales</taxon>
        <taxon>Propionibacteriaceae</taxon>
        <taxon>Auraticoccus</taxon>
    </lineage>
</organism>
<dbReference type="SUPFAM" id="SSF101386">
    <property type="entry name" value="all-alpha NTP pyrophosphatases"/>
    <property type="match status" value="1"/>
</dbReference>
<dbReference type="Pfam" id="PF03819">
    <property type="entry name" value="MazG"/>
    <property type="match status" value="1"/>
</dbReference>